<reference evidence="1 2" key="1">
    <citation type="journal article" date="2023" name="Sci. Data">
        <title>Genome assembly of the Korean intertidal mud-creeper Batillaria attramentaria.</title>
        <authorList>
            <person name="Patra A.K."/>
            <person name="Ho P.T."/>
            <person name="Jun S."/>
            <person name="Lee S.J."/>
            <person name="Kim Y."/>
            <person name="Won Y.J."/>
        </authorList>
    </citation>
    <scope>NUCLEOTIDE SEQUENCE [LARGE SCALE GENOMIC DNA]</scope>
    <source>
        <strain evidence="1">Wonlab-2016</strain>
    </source>
</reference>
<organism evidence="1 2">
    <name type="scientific">Batillaria attramentaria</name>
    <dbReference type="NCBI Taxonomy" id="370345"/>
    <lineage>
        <taxon>Eukaryota</taxon>
        <taxon>Metazoa</taxon>
        <taxon>Spiralia</taxon>
        <taxon>Lophotrochozoa</taxon>
        <taxon>Mollusca</taxon>
        <taxon>Gastropoda</taxon>
        <taxon>Caenogastropoda</taxon>
        <taxon>Sorbeoconcha</taxon>
        <taxon>Cerithioidea</taxon>
        <taxon>Batillariidae</taxon>
        <taxon>Batillaria</taxon>
    </lineage>
</organism>
<protein>
    <submittedName>
        <fullName evidence="1">Uncharacterized protein</fullName>
    </submittedName>
</protein>
<comment type="caution">
    <text evidence="1">The sequence shown here is derived from an EMBL/GenBank/DDBJ whole genome shotgun (WGS) entry which is preliminary data.</text>
</comment>
<keyword evidence="2" id="KW-1185">Reference proteome</keyword>
<proteinExistence type="predicted"/>
<accession>A0ABD0JMG2</accession>
<dbReference type="EMBL" id="JACVVK020000384">
    <property type="protein sequence ID" value="KAK7476136.1"/>
    <property type="molecule type" value="Genomic_DNA"/>
</dbReference>
<evidence type="ECO:0000313" key="1">
    <source>
        <dbReference type="EMBL" id="KAK7476136.1"/>
    </source>
</evidence>
<feature type="non-terminal residue" evidence="1">
    <location>
        <position position="1"/>
    </location>
</feature>
<dbReference type="Proteomes" id="UP001519460">
    <property type="component" value="Unassembled WGS sequence"/>
</dbReference>
<dbReference type="AlphaFoldDB" id="A0ABD0JMG2"/>
<name>A0ABD0JMG2_9CAEN</name>
<sequence length="81" mass="9113">EYIRPSQASKSLGFPELSVVIVRITPKCFLSKLSARLYIHLVFVLTYISLNAKCSIKVLEGVTAVIPKLMSCGKWCRRIDI</sequence>
<evidence type="ECO:0000313" key="2">
    <source>
        <dbReference type="Proteomes" id="UP001519460"/>
    </source>
</evidence>
<gene>
    <name evidence="1" type="ORF">BaRGS_00032629</name>
</gene>